<dbReference type="Proteomes" id="UP001197378">
    <property type="component" value="Unassembled WGS sequence"/>
</dbReference>
<proteinExistence type="predicted"/>
<dbReference type="EMBL" id="JAAXYO010000157">
    <property type="protein sequence ID" value="MBU2788738.1"/>
    <property type="molecule type" value="Genomic_DNA"/>
</dbReference>
<gene>
    <name evidence="1" type="ORF">HFQ13_11100</name>
</gene>
<evidence type="ECO:0000313" key="1">
    <source>
        <dbReference type="EMBL" id="MBU2788738.1"/>
    </source>
</evidence>
<reference evidence="1" key="1">
    <citation type="journal article" date="2021" name="ISME J.">
        <title>Genomic evolution of the class Acidithiobacillia: deep-branching Proteobacteria living in extreme acidic conditions.</title>
        <authorList>
            <person name="Moya-Beltran A."/>
            <person name="Beard S."/>
            <person name="Rojas-Villalobos C."/>
            <person name="Issotta F."/>
            <person name="Gallardo Y."/>
            <person name="Ulloa R."/>
            <person name="Giaveno A."/>
            <person name="Degli Esposti M."/>
            <person name="Johnson D.B."/>
            <person name="Quatrini R."/>
        </authorList>
    </citation>
    <scope>NUCLEOTIDE SEQUENCE</scope>
    <source>
        <strain evidence="1">VAN18-1</strain>
    </source>
</reference>
<dbReference type="NCBIfam" id="NF047593">
    <property type="entry name" value="IS66_ISAeme5_TnpA"/>
    <property type="match status" value="1"/>
</dbReference>
<organism evidence="1 2">
    <name type="scientific">Igneacidithiobacillus copahuensis</name>
    <dbReference type="NCBI Taxonomy" id="2724909"/>
    <lineage>
        <taxon>Bacteria</taxon>
        <taxon>Pseudomonadati</taxon>
        <taxon>Pseudomonadota</taxon>
        <taxon>Acidithiobacillia</taxon>
        <taxon>Acidithiobacillales</taxon>
        <taxon>Acidithiobacillaceae</taxon>
        <taxon>Igneacidithiobacillus</taxon>
    </lineage>
</organism>
<sequence>MMKEEKRELWRARVEDFRGSGLTVGAYCAREGIAVSSLHYWRKRFGGRLQHKQAAEETGPFLPVTLTYTPPVPAAGVMEIRLLSGRVMVLSAPVDTGWLRTLVQMLETPCG</sequence>
<evidence type="ECO:0000313" key="2">
    <source>
        <dbReference type="Proteomes" id="UP001197378"/>
    </source>
</evidence>
<dbReference type="AlphaFoldDB" id="A0AAE2YRN5"/>
<name>A0AAE2YRN5_9PROT</name>
<protein>
    <submittedName>
        <fullName evidence="1">IS66 family insertion sequence element accessory protein TnpB</fullName>
    </submittedName>
</protein>
<keyword evidence="2" id="KW-1185">Reference proteome</keyword>
<accession>A0AAE2YRN5</accession>
<comment type="caution">
    <text evidence="1">The sequence shown here is derived from an EMBL/GenBank/DDBJ whole genome shotgun (WGS) entry which is preliminary data.</text>
</comment>